<dbReference type="Gene3D" id="3.30.70.270">
    <property type="match status" value="1"/>
</dbReference>
<dbReference type="InterPro" id="IPR000160">
    <property type="entry name" value="GGDEF_dom"/>
</dbReference>
<dbReference type="AlphaFoldDB" id="A0A7C4R487"/>
<dbReference type="SMART" id="SM00267">
    <property type="entry name" value="GGDEF"/>
    <property type="match status" value="1"/>
</dbReference>
<dbReference type="PANTHER" id="PTHR45138:SF9">
    <property type="entry name" value="DIGUANYLATE CYCLASE DGCM-RELATED"/>
    <property type="match status" value="1"/>
</dbReference>
<reference evidence="2" key="1">
    <citation type="journal article" date="2020" name="mSystems">
        <title>Genome- and Community-Level Interaction Insights into Carbon Utilization and Element Cycling Functions of Hydrothermarchaeota in Hydrothermal Sediment.</title>
        <authorList>
            <person name="Zhou Z."/>
            <person name="Liu Y."/>
            <person name="Xu W."/>
            <person name="Pan J."/>
            <person name="Luo Z.H."/>
            <person name="Li M."/>
        </authorList>
    </citation>
    <scope>NUCLEOTIDE SEQUENCE [LARGE SCALE GENOMIC DNA]</scope>
    <source>
        <strain evidence="2">SpSt-579</strain>
    </source>
</reference>
<proteinExistence type="predicted"/>
<dbReference type="CDD" id="cd01949">
    <property type="entry name" value="GGDEF"/>
    <property type="match status" value="1"/>
</dbReference>
<dbReference type="SUPFAM" id="SSF55073">
    <property type="entry name" value="Nucleotide cyclase"/>
    <property type="match status" value="1"/>
</dbReference>
<dbReference type="InterPro" id="IPR029787">
    <property type="entry name" value="Nucleotide_cyclase"/>
</dbReference>
<dbReference type="InterPro" id="IPR043128">
    <property type="entry name" value="Rev_trsase/Diguanyl_cyclase"/>
</dbReference>
<sequence>MKTIATNNLLLKPTFGRRVQEFADKSELLPLITNGKKRIADFSDLTPEDIISLYKQGKIRENDAMFWLGIAAVNAEEKAKEQEQLATMDALTQVYNRRAFMDNFSKELNRLRSKHLQIQKLLDEPMTLALVMVDIDFFKKINDNYGHLGGDQALRGLADIMSREVRATDMVFRYGGEEFAILLPDTDHKTAMEVAERIRKVVKNSKITVNKKKDKRIKMTLSLGVATIQGKDLASIKAPEVMIPKLIKKADDALYYAKLHGRDQVVNWTKKVKDALKNQK</sequence>
<feature type="domain" description="GGDEF" evidence="1">
    <location>
        <begin position="126"/>
        <end position="270"/>
    </location>
</feature>
<dbReference type="PANTHER" id="PTHR45138">
    <property type="entry name" value="REGULATORY COMPONENTS OF SENSORY TRANSDUCTION SYSTEM"/>
    <property type="match status" value="1"/>
</dbReference>
<name>A0A7C4R487_UNCC3</name>
<dbReference type="Pfam" id="PF00990">
    <property type="entry name" value="GGDEF"/>
    <property type="match status" value="1"/>
</dbReference>
<dbReference type="InterPro" id="IPR050469">
    <property type="entry name" value="Diguanylate_Cyclase"/>
</dbReference>
<dbReference type="GO" id="GO:0052621">
    <property type="term" value="F:diguanylate cyclase activity"/>
    <property type="evidence" value="ECO:0007669"/>
    <property type="project" value="TreeGrafter"/>
</dbReference>
<evidence type="ECO:0000313" key="2">
    <source>
        <dbReference type="EMBL" id="HGT70920.1"/>
    </source>
</evidence>
<protein>
    <submittedName>
        <fullName evidence="2">GGDEF domain-containing protein</fullName>
    </submittedName>
</protein>
<dbReference type="NCBIfam" id="TIGR00254">
    <property type="entry name" value="GGDEF"/>
    <property type="match status" value="1"/>
</dbReference>
<dbReference type="PROSITE" id="PS50887">
    <property type="entry name" value="GGDEF"/>
    <property type="match status" value="1"/>
</dbReference>
<dbReference type="FunFam" id="3.30.70.270:FF:000001">
    <property type="entry name" value="Diguanylate cyclase domain protein"/>
    <property type="match status" value="1"/>
</dbReference>
<gene>
    <name evidence="2" type="ORF">ENT43_01530</name>
</gene>
<organism evidence="2">
    <name type="scientific">candidate division CPR3 bacterium</name>
    <dbReference type="NCBI Taxonomy" id="2268181"/>
    <lineage>
        <taxon>Bacteria</taxon>
        <taxon>Bacteria division CPR3</taxon>
    </lineage>
</organism>
<comment type="caution">
    <text evidence="2">The sequence shown here is derived from an EMBL/GenBank/DDBJ whole genome shotgun (WGS) entry which is preliminary data.</text>
</comment>
<evidence type="ECO:0000259" key="1">
    <source>
        <dbReference type="PROSITE" id="PS50887"/>
    </source>
</evidence>
<dbReference type="EMBL" id="DSYQ01000005">
    <property type="protein sequence ID" value="HGT70920.1"/>
    <property type="molecule type" value="Genomic_DNA"/>
</dbReference>
<accession>A0A7C4R487</accession>